<comment type="caution">
    <text evidence="3">The sequence shown here is derived from an EMBL/GenBank/DDBJ whole genome shotgun (WGS) entry which is preliminary data.</text>
</comment>
<evidence type="ECO:0000259" key="2">
    <source>
        <dbReference type="Pfam" id="PF09832"/>
    </source>
</evidence>
<feature type="chain" id="PRO_5005563358" description="DUF2059 domain-containing protein" evidence="1">
    <location>
        <begin position="20"/>
        <end position="159"/>
    </location>
</feature>
<dbReference type="AlphaFoldDB" id="A0A0L6CXL2"/>
<gene>
    <name evidence="3" type="ORF">ROTO_09930</name>
</gene>
<accession>A0A0L6CXL2</accession>
<keyword evidence="4" id="KW-1185">Reference proteome</keyword>
<evidence type="ECO:0000313" key="3">
    <source>
        <dbReference type="EMBL" id="KNX42484.1"/>
    </source>
</evidence>
<evidence type="ECO:0000313" key="4">
    <source>
        <dbReference type="Proteomes" id="UP000037046"/>
    </source>
</evidence>
<evidence type="ECO:0000256" key="1">
    <source>
        <dbReference type="SAM" id="SignalP"/>
    </source>
</evidence>
<reference evidence="4" key="1">
    <citation type="submission" date="2015-07" db="EMBL/GenBank/DDBJ databases">
        <title>Draft Genome Sequence of Roseovarius tolerans EL-164, a producer of N-Acylated Alanine Methyl Esters (NAMEs).</title>
        <authorList>
            <person name="Voget S."/>
            <person name="Bruns H."/>
            <person name="Wagner-Doebler I."/>
            <person name="Schulz S."/>
            <person name="Daniel R."/>
        </authorList>
    </citation>
    <scope>NUCLEOTIDE SEQUENCE [LARGE SCALE GENOMIC DNA]</scope>
    <source>
        <strain evidence="4">EL-164</strain>
    </source>
</reference>
<dbReference type="PATRIC" id="fig|74031.6.peg.1016"/>
<dbReference type="OrthoDB" id="7868692at2"/>
<feature type="domain" description="DUF2059" evidence="2">
    <location>
        <begin position="94"/>
        <end position="143"/>
    </location>
</feature>
<dbReference type="Proteomes" id="UP000037046">
    <property type="component" value="Unassembled WGS sequence"/>
</dbReference>
<sequence length="159" mass="18208">MRVLTSLTLALCLALPAHAQSERDARLAVAEDYVSATMEGMDMQEFIRQIWQPMVQQMAQNRQQLTPEQISKIETLFSEELTEPLTDVMHAQDEILADLLTLQELEALRDFYNSENGRSVMEKMPQLAQIQQPMISRVLQAKMPVMMPKIREITTGETE</sequence>
<dbReference type="InterPro" id="IPR018637">
    <property type="entry name" value="DUF2059"/>
</dbReference>
<organism evidence="3 4">
    <name type="scientific">Roseovarius tolerans</name>
    <dbReference type="NCBI Taxonomy" id="74031"/>
    <lineage>
        <taxon>Bacteria</taxon>
        <taxon>Pseudomonadati</taxon>
        <taxon>Pseudomonadota</taxon>
        <taxon>Alphaproteobacteria</taxon>
        <taxon>Rhodobacterales</taxon>
        <taxon>Roseobacteraceae</taxon>
        <taxon>Roseovarius</taxon>
    </lineage>
</organism>
<keyword evidence="1" id="KW-0732">Signal</keyword>
<proteinExistence type="predicted"/>
<dbReference type="RefSeq" id="WP_050661919.1">
    <property type="nucleotide sequence ID" value="NZ_CP118494.1"/>
</dbReference>
<dbReference type="Pfam" id="PF09832">
    <property type="entry name" value="DUF2059"/>
    <property type="match status" value="1"/>
</dbReference>
<feature type="signal peptide" evidence="1">
    <location>
        <begin position="1"/>
        <end position="19"/>
    </location>
</feature>
<dbReference type="STRING" id="74031.SAMN04488077_102143"/>
<dbReference type="EMBL" id="LGVV01000008">
    <property type="protein sequence ID" value="KNX42484.1"/>
    <property type="molecule type" value="Genomic_DNA"/>
</dbReference>
<name>A0A0L6CXL2_9RHOB</name>
<protein>
    <recommendedName>
        <fullName evidence="2">DUF2059 domain-containing protein</fullName>
    </recommendedName>
</protein>